<organism evidence="1 2">
    <name type="scientific">Peronosclerospora sorghi</name>
    <dbReference type="NCBI Taxonomy" id="230839"/>
    <lineage>
        <taxon>Eukaryota</taxon>
        <taxon>Sar</taxon>
        <taxon>Stramenopiles</taxon>
        <taxon>Oomycota</taxon>
        <taxon>Peronosporomycetes</taxon>
        <taxon>Peronosporales</taxon>
        <taxon>Peronosporaceae</taxon>
        <taxon>Peronosclerospora</taxon>
    </lineage>
</organism>
<keyword evidence="2" id="KW-1185">Reference proteome</keyword>
<reference evidence="1 2" key="1">
    <citation type="journal article" date="2022" name="bioRxiv">
        <title>The genome of the oomycete Peronosclerospora sorghi, a cosmopolitan pathogen of maize and sorghum, is inflated with dispersed pseudogenes.</title>
        <authorList>
            <person name="Fletcher K."/>
            <person name="Martin F."/>
            <person name="Isakeit T."/>
            <person name="Cavanaugh K."/>
            <person name="Magill C."/>
            <person name="Michelmore R."/>
        </authorList>
    </citation>
    <scope>NUCLEOTIDE SEQUENCE [LARGE SCALE GENOMIC DNA]</scope>
    <source>
        <strain evidence="1">P6</strain>
    </source>
</reference>
<evidence type="ECO:0000313" key="2">
    <source>
        <dbReference type="Proteomes" id="UP001163321"/>
    </source>
</evidence>
<name>A0ACC0WPJ7_9STRA</name>
<sequence length="65" mass="7754">MWMLVDHYFIVFWEAFFGFSTTIQGNLETTTLLKLVLFPVQHVDSNEKTKYVCGCVRYCRFRPIL</sequence>
<gene>
    <name evidence="1" type="ORF">PsorP6_016050</name>
</gene>
<proteinExistence type="predicted"/>
<evidence type="ECO:0000313" key="1">
    <source>
        <dbReference type="EMBL" id="KAI9919955.1"/>
    </source>
</evidence>
<comment type="caution">
    <text evidence="1">The sequence shown here is derived from an EMBL/GenBank/DDBJ whole genome shotgun (WGS) entry which is preliminary data.</text>
</comment>
<dbReference type="EMBL" id="CM047589">
    <property type="protein sequence ID" value="KAI9919955.1"/>
    <property type="molecule type" value="Genomic_DNA"/>
</dbReference>
<accession>A0ACC0WPJ7</accession>
<protein>
    <submittedName>
        <fullName evidence="1">Uncharacterized protein</fullName>
    </submittedName>
</protein>
<dbReference type="Proteomes" id="UP001163321">
    <property type="component" value="Chromosome 10"/>
</dbReference>